<gene>
    <name evidence="3" type="ORF">PATL70BA_1130</name>
</gene>
<feature type="chain" id="PRO_5039494837" evidence="1">
    <location>
        <begin position="20"/>
        <end position="135"/>
    </location>
</feature>
<dbReference type="EMBL" id="LR130778">
    <property type="protein sequence ID" value="VDN47005.1"/>
    <property type="molecule type" value="Genomic_DNA"/>
</dbReference>
<evidence type="ECO:0000259" key="2">
    <source>
        <dbReference type="SMART" id="SM01117"/>
    </source>
</evidence>
<feature type="signal peptide" evidence="1">
    <location>
        <begin position="1"/>
        <end position="19"/>
    </location>
</feature>
<feature type="domain" description="Cytochrome b5 heme-binding" evidence="2">
    <location>
        <begin position="63"/>
        <end position="134"/>
    </location>
</feature>
<reference evidence="3 4" key="1">
    <citation type="submission" date="2018-09" db="EMBL/GenBank/DDBJ databases">
        <authorList>
            <person name="Postec A."/>
        </authorList>
    </citation>
    <scope>NUCLEOTIDE SEQUENCE [LARGE SCALE GENOMIC DNA]</scope>
    <source>
        <strain evidence="3">70B-A</strain>
    </source>
</reference>
<proteinExistence type="predicted"/>
<dbReference type="InterPro" id="IPR036400">
    <property type="entry name" value="Cyt_B5-like_heme/steroid_sf"/>
</dbReference>
<dbReference type="PROSITE" id="PS51257">
    <property type="entry name" value="PROKAR_LIPOPROTEIN"/>
    <property type="match status" value="1"/>
</dbReference>
<accession>A0A3P7NVS6</accession>
<dbReference type="SMART" id="SM01117">
    <property type="entry name" value="Cyt-b5"/>
    <property type="match status" value="1"/>
</dbReference>
<dbReference type="InterPro" id="IPR001199">
    <property type="entry name" value="Cyt_B5-like_heme/steroid-bd"/>
</dbReference>
<sequence>MKWLLITLMALTLSLTGCQSDEANNYVPVVEEEMPIEDEQIVETDEPEMETDELMADTDSIELTLEALAAYNGKDGMPAYVAHNNIIYDVSDVPQWANGTHNGQFAGTDLTGIIEKAPHGVKNLELAKKVGVIIE</sequence>
<name>A0A3P7NVS6_9FIRM</name>
<keyword evidence="4" id="KW-1185">Reference proteome</keyword>
<protein>
    <submittedName>
        <fullName evidence="3">Cytochrome B5 (Modular protein)</fullName>
    </submittedName>
</protein>
<dbReference type="AlphaFoldDB" id="A0A3P7NVS6"/>
<dbReference type="SUPFAM" id="SSF55856">
    <property type="entry name" value="Cytochrome b5-like heme/steroid binding domain"/>
    <property type="match status" value="1"/>
</dbReference>
<dbReference type="Proteomes" id="UP000279029">
    <property type="component" value="Chromosome"/>
</dbReference>
<dbReference type="KEGG" id="cbar:PATL70BA_1130"/>
<evidence type="ECO:0000313" key="4">
    <source>
        <dbReference type="Proteomes" id="UP000279029"/>
    </source>
</evidence>
<dbReference type="Gene3D" id="3.10.120.10">
    <property type="entry name" value="Cytochrome b5-like heme/steroid binding domain"/>
    <property type="match status" value="1"/>
</dbReference>
<evidence type="ECO:0000256" key="1">
    <source>
        <dbReference type="SAM" id="SignalP"/>
    </source>
</evidence>
<evidence type="ECO:0000313" key="3">
    <source>
        <dbReference type="EMBL" id="VDN47005.1"/>
    </source>
</evidence>
<organism evidence="3 4">
    <name type="scientific">Petrocella atlantisensis</name>
    <dbReference type="NCBI Taxonomy" id="2173034"/>
    <lineage>
        <taxon>Bacteria</taxon>
        <taxon>Bacillati</taxon>
        <taxon>Bacillota</taxon>
        <taxon>Clostridia</taxon>
        <taxon>Lachnospirales</taxon>
        <taxon>Vallitaleaceae</taxon>
        <taxon>Petrocella</taxon>
    </lineage>
</organism>
<keyword evidence="1" id="KW-0732">Signal</keyword>